<accession>A0A174JKV7</accession>
<evidence type="ECO:0000313" key="2">
    <source>
        <dbReference type="Proteomes" id="UP000095746"/>
    </source>
</evidence>
<evidence type="ECO:0000313" key="1">
    <source>
        <dbReference type="EMBL" id="CUO97790.1"/>
    </source>
</evidence>
<name>A0A174JKV7_FLAPL</name>
<protein>
    <submittedName>
        <fullName evidence="1">Uncharacterized protein</fullName>
    </submittedName>
</protein>
<reference evidence="1 2" key="1">
    <citation type="submission" date="2015-09" db="EMBL/GenBank/DDBJ databases">
        <authorList>
            <consortium name="Pathogen Informatics"/>
        </authorList>
    </citation>
    <scope>NUCLEOTIDE SEQUENCE [LARGE SCALE GENOMIC DNA]</scope>
    <source>
        <strain evidence="1 2">2789STDY5608854</strain>
    </source>
</reference>
<dbReference type="AlphaFoldDB" id="A0A174JKV7"/>
<sequence length="80" mass="8781">MLASRRDMSVGPFSPPVLLLQDQEGISALRSSRWHSTTVSVGSPSSWVSTTSSVEPSGWISSMRFTRRVFPSSSQPVRRA</sequence>
<dbReference type="Proteomes" id="UP000095746">
    <property type="component" value="Unassembled WGS sequence"/>
</dbReference>
<dbReference type="EMBL" id="CYZT01000222">
    <property type="protein sequence ID" value="CUO97790.1"/>
    <property type="molecule type" value="Genomic_DNA"/>
</dbReference>
<organism evidence="1 2">
    <name type="scientific">Flavonifractor plautii</name>
    <name type="common">Fusobacterium plautii</name>
    <dbReference type="NCBI Taxonomy" id="292800"/>
    <lineage>
        <taxon>Bacteria</taxon>
        <taxon>Bacillati</taxon>
        <taxon>Bacillota</taxon>
        <taxon>Clostridia</taxon>
        <taxon>Eubacteriales</taxon>
        <taxon>Oscillospiraceae</taxon>
        <taxon>Flavonifractor</taxon>
    </lineage>
</organism>
<gene>
    <name evidence="1" type="ORF">ERS852411_02480</name>
</gene>
<proteinExistence type="predicted"/>